<dbReference type="EMBL" id="VWRR01000018">
    <property type="protein sequence ID" value="KAF6000647.1"/>
    <property type="molecule type" value="Genomic_DNA"/>
</dbReference>
<protein>
    <submittedName>
        <fullName evidence="2">Uncharacterized protein</fullName>
    </submittedName>
</protein>
<dbReference type="SUPFAM" id="SSF103657">
    <property type="entry name" value="BAR/IMD domain-like"/>
    <property type="match status" value="1"/>
</dbReference>
<sequence>MALSCFCAKRTFQNYERTPLPEYEENKKKVNGIESSVGRLIRDLEAVQSNWCRLGDVLSAFASDLKSALPDTATQAVRDTAEKLSKSSEEVGNELRKYQAADKSSPSGKILNYLKEYRKRLADCKAKSAKMENLAKDYDARRSVVEDKERANAPEPKLQRVRDLMYDAEMKFREAEKNVLQYDNADKSSVVGMSTRSKRSLPRWTCGESNHARKRHCFHFLERSTGYTNQDNVKITRVVGVHKLARMLKIRDREPLRVARPRGARVASA</sequence>
<dbReference type="AlphaFoldDB" id="A0A7J7IDL1"/>
<feature type="coiled-coil region" evidence="1">
    <location>
        <begin position="81"/>
        <end position="134"/>
    </location>
</feature>
<proteinExistence type="predicted"/>
<dbReference type="Gene3D" id="1.20.1270.60">
    <property type="entry name" value="Arfaptin homology (AH) domain/BAR domain"/>
    <property type="match status" value="1"/>
</dbReference>
<organism evidence="2 3">
    <name type="scientific">Cyanidiococcus yangmingshanensis</name>
    <dbReference type="NCBI Taxonomy" id="2690220"/>
    <lineage>
        <taxon>Eukaryota</taxon>
        <taxon>Rhodophyta</taxon>
        <taxon>Bangiophyceae</taxon>
        <taxon>Cyanidiales</taxon>
        <taxon>Cyanidiaceae</taxon>
        <taxon>Cyanidiococcus</taxon>
    </lineage>
</organism>
<evidence type="ECO:0000313" key="3">
    <source>
        <dbReference type="Proteomes" id="UP000530660"/>
    </source>
</evidence>
<gene>
    <name evidence="2" type="ORF">F1559_000518</name>
</gene>
<keyword evidence="3" id="KW-1185">Reference proteome</keyword>
<accession>A0A7J7IDL1</accession>
<dbReference type="OrthoDB" id="10375174at2759"/>
<reference evidence="2 3" key="1">
    <citation type="journal article" date="2020" name="J. Phycol.">
        <title>Comparative genome analysis reveals Cyanidiococcus gen. nov., a new extremophilic red algal genus sister to Cyanidioschyzon (Cyanidioschyzonaceae, Rhodophyta).</title>
        <authorList>
            <person name="Liu S.-L."/>
            <person name="Chiang Y.-R."/>
            <person name="Yoon H.S."/>
            <person name="Fu H.-Y."/>
        </authorList>
    </citation>
    <scope>NUCLEOTIDE SEQUENCE [LARGE SCALE GENOMIC DNA]</scope>
    <source>
        <strain evidence="2 3">THAL066</strain>
    </source>
</reference>
<dbReference type="InterPro" id="IPR027267">
    <property type="entry name" value="AH/BAR_dom_sf"/>
</dbReference>
<dbReference type="Proteomes" id="UP000530660">
    <property type="component" value="Unassembled WGS sequence"/>
</dbReference>
<keyword evidence="1" id="KW-0175">Coiled coil</keyword>
<evidence type="ECO:0000313" key="2">
    <source>
        <dbReference type="EMBL" id="KAF6000647.1"/>
    </source>
</evidence>
<evidence type="ECO:0000256" key="1">
    <source>
        <dbReference type="SAM" id="Coils"/>
    </source>
</evidence>
<comment type="caution">
    <text evidence="2">The sequence shown here is derived from an EMBL/GenBank/DDBJ whole genome shotgun (WGS) entry which is preliminary data.</text>
</comment>
<name>A0A7J7IDL1_9RHOD</name>